<accession>A0A0K0DD06</accession>
<feature type="transmembrane region" description="Helical" evidence="1">
    <location>
        <begin position="7"/>
        <end position="26"/>
    </location>
</feature>
<keyword evidence="2" id="KW-1185">Reference proteome</keyword>
<dbReference type="Proteomes" id="UP000035642">
    <property type="component" value="Unassembled WGS sequence"/>
</dbReference>
<feature type="transmembrane region" description="Helical" evidence="1">
    <location>
        <begin position="32"/>
        <end position="53"/>
    </location>
</feature>
<keyword evidence="1" id="KW-0812">Transmembrane</keyword>
<keyword evidence="1" id="KW-0472">Membrane</keyword>
<evidence type="ECO:0000256" key="1">
    <source>
        <dbReference type="SAM" id="Phobius"/>
    </source>
</evidence>
<sequence length="112" mass="11909">MIVVDAVAVTIAVIVGIVVIVVLSVIVVVVVVVVAIVVVVTVAVAILISPSLFSYEVAHSLSSGQPNGTHAINAIDYLSCPLYIRLTVHLCADLTAWPPIDFVTFLKTFHWC</sequence>
<evidence type="ECO:0000313" key="2">
    <source>
        <dbReference type="Proteomes" id="UP000035642"/>
    </source>
</evidence>
<reference evidence="3" key="2">
    <citation type="submission" date="2017-02" db="UniProtKB">
        <authorList>
            <consortium name="WormBaseParasite"/>
        </authorList>
    </citation>
    <scope>IDENTIFICATION</scope>
</reference>
<dbReference type="WBParaSite" id="ACAC_0000853001-mRNA-1">
    <property type="protein sequence ID" value="ACAC_0000853001-mRNA-1"/>
    <property type="gene ID" value="ACAC_0000853001"/>
</dbReference>
<protein>
    <submittedName>
        <fullName evidence="3">Uncharacterized protein</fullName>
    </submittedName>
</protein>
<proteinExistence type="predicted"/>
<name>A0A0K0DD06_ANGCA</name>
<evidence type="ECO:0000313" key="3">
    <source>
        <dbReference type="WBParaSite" id="ACAC_0000853001-mRNA-1"/>
    </source>
</evidence>
<keyword evidence="1" id="KW-1133">Transmembrane helix</keyword>
<dbReference type="AlphaFoldDB" id="A0A0K0DD06"/>
<reference evidence="2" key="1">
    <citation type="submission" date="2012-09" db="EMBL/GenBank/DDBJ databases">
        <authorList>
            <person name="Martin A.A."/>
        </authorList>
    </citation>
    <scope>NUCLEOTIDE SEQUENCE</scope>
</reference>
<organism evidence="2 3">
    <name type="scientific">Angiostrongylus cantonensis</name>
    <name type="common">Rat lungworm</name>
    <dbReference type="NCBI Taxonomy" id="6313"/>
    <lineage>
        <taxon>Eukaryota</taxon>
        <taxon>Metazoa</taxon>
        <taxon>Ecdysozoa</taxon>
        <taxon>Nematoda</taxon>
        <taxon>Chromadorea</taxon>
        <taxon>Rhabditida</taxon>
        <taxon>Rhabditina</taxon>
        <taxon>Rhabditomorpha</taxon>
        <taxon>Strongyloidea</taxon>
        <taxon>Metastrongylidae</taxon>
        <taxon>Angiostrongylus</taxon>
    </lineage>
</organism>